<evidence type="ECO:0000259" key="1">
    <source>
        <dbReference type="Pfam" id="PF08707"/>
    </source>
</evidence>
<name>A0A6C2U5M0_PONDE</name>
<dbReference type="AlphaFoldDB" id="A0A6C2U5M0"/>
<gene>
    <name evidence="2" type="ORF">PDESU_03720</name>
</gene>
<feature type="domain" description="Primase C-terminal 2" evidence="1">
    <location>
        <begin position="301"/>
        <end position="379"/>
    </location>
</feature>
<proteinExistence type="predicted"/>
<evidence type="ECO:0000313" key="2">
    <source>
        <dbReference type="EMBL" id="VGO15139.1"/>
    </source>
</evidence>
<dbReference type="Pfam" id="PF08707">
    <property type="entry name" value="PriCT_2"/>
    <property type="match status" value="1"/>
</dbReference>
<evidence type="ECO:0000313" key="3">
    <source>
        <dbReference type="Proteomes" id="UP000366872"/>
    </source>
</evidence>
<sequence>MLLIWSRKVWCVVNLNHKKKLGATELPVVDIPGQMDLFGPGVENKTESASPARLINGAELQGGVSAVVPAESLLNQIQHSSVYEVFGVEEPSDKLYFRFDSIPGALADNDSWLSMLINPKVDKCGFDKKPICEDGMPARWSQGEYRKTLPEVRVWVERGRVDGFAYAMEAQDGLVCIDLDDCIVDGQLTPFAAEVIRLCNPTYIELSLSRRGLHIFCNGKLPFLGSQKVITLNGVEGEVEMYAGKRLITMTGLTAKGWDSLQLNQDAVDALAALMKPPRDAVEHAAPGKSYDPPKELKRLKSALERVSPKSYWVWMLVGMALSRYAEEHGCWNEVWELFDWWSQREGNYNAKENRWHWDNFDTGASDDPVTIGSIYYMAKENGWVFDNRKLSSTENGKKGGRPEAAAHADAAERFFNEEVVDPESGQPTLRYHRECWRVYSKVDGWKSIGRDEVVTRLTTFMQNNEDLRPLSSNHYNNSVITNLQSHNYCGTETGMPSWTDTSTRQLKQKIDTFVRNHNKNAQPFEWTATADSILNKLGRLCGNINGTAH</sequence>
<dbReference type="InterPro" id="IPR014819">
    <property type="entry name" value="PriCT_2"/>
</dbReference>
<reference evidence="2 3" key="1">
    <citation type="submission" date="2019-04" db="EMBL/GenBank/DDBJ databases">
        <authorList>
            <person name="Van Vliet M D."/>
        </authorList>
    </citation>
    <scope>NUCLEOTIDE SEQUENCE [LARGE SCALE GENOMIC DNA]</scope>
    <source>
        <strain evidence="2 3">F1</strain>
    </source>
</reference>
<keyword evidence="3" id="KW-1185">Reference proteome</keyword>
<dbReference type="GO" id="GO:0016817">
    <property type="term" value="F:hydrolase activity, acting on acid anhydrides"/>
    <property type="evidence" value="ECO:0007669"/>
    <property type="project" value="InterPro"/>
</dbReference>
<dbReference type="EMBL" id="CAAHFG010000002">
    <property type="protein sequence ID" value="VGO15139.1"/>
    <property type="molecule type" value="Genomic_DNA"/>
</dbReference>
<protein>
    <recommendedName>
        <fullName evidence="1">Primase C-terminal 2 domain-containing protein</fullName>
    </recommendedName>
</protein>
<accession>A0A6C2U5M0</accession>
<dbReference type="Proteomes" id="UP000366872">
    <property type="component" value="Unassembled WGS sequence"/>
</dbReference>
<organism evidence="2 3">
    <name type="scientific">Pontiella desulfatans</name>
    <dbReference type="NCBI Taxonomy" id="2750659"/>
    <lineage>
        <taxon>Bacteria</taxon>
        <taxon>Pseudomonadati</taxon>
        <taxon>Kiritimatiellota</taxon>
        <taxon>Kiritimatiellia</taxon>
        <taxon>Kiritimatiellales</taxon>
        <taxon>Pontiellaceae</taxon>
        <taxon>Pontiella</taxon>
    </lineage>
</organism>